<dbReference type="Proteomes" id="UP000694551">
    <property type="component" value="Unplaced"/>
</dbReference>
<dbReference type="AlphaFoldDB" id="A0A8D0EHG3"/>
<reference evidence="2" key="1">
    <citation type="submission" date="2025-08" db="UniProtKB">
        <authorList>
            <consortium name="Ensembl"/>
        </authorList>
    </citation>
    <scope>IDENTIFICATION</scope>
</reference>
<reference evidence="2" key="2">
    <citation type="submission" date="2025-09" db="UniProtKB">
        <authorList>
            <consortium name="Ensembl"/>
        </authorList>
    </citation>
    <scope>IDENTIFICATION</scope>
</reference>
<sequence length="122" mass="12567">MKAAQSSRRLSRSVPGSSRARTCMVRSPGTAGGSSASTVSTATTPAGVAMETAAAALSPGGGPLGPAPPGAARGRRQGRCRSWPWRGGVSPVGRRHIVLFKIKESPTFLSCLLTNTQKTNTY</sequence>
<proteinExistence type="predicted"/>
<keyword evidence="3" id="KW-1185">Reference proteome</keyword>
<feature type="region of interest" description="Disordered" evidence="1">
    <location>
        <begin position="1"/>
        <end position="82"/>
    </location>
</feature>
<organism evidence="2 3">
    <name type="scientific">Strix occidentalis caurina</name>
    <name type="common">northern spotted owl</name>
    <dbReference type="NCBI Taxonomy" id="311401"/>
    <lineage>
        <taxon>Eukaryota</taxon>
        <taxon>Metazoa</taxon>
        <taxon>Chordata</taxon>
        <taxon>Craniata</taxon>
        <taxon>Vertebrata</taxon>
        <taxon>Euteleostomi</taxon>
        <taxon>Archelosauria</taxon>
        <taxon>Archosauria</taxon>
        <taxon>Dinosauria</taxon>
        <taxon>Saurischia</taxon>
        <taxon>Theropoda</taxon>
        <taxon>Coelurosauria</taxon>
        <taxon>Aves</taxon>
        <taxon>Neognathae</taxon>
        <taxon>Neoaves</taxon>
        <taxon>Telluraves</taxon>
        <taxon>Strigiformes</taxon>
        <taxon>Strigidae</taxon>
        <taxon>Strix</taxon>
    </lineage>
</organism>
<name>A0A8D0EHG3_STROC</name>
<feature type="compositionally biased region" description="Low complexity" evidence="1">
    <location>
        <begin position="27"/>
        <end position="58"/>
    </location>
</feature>
<feature type="compositionally biased region" description="Polar residues" evidence="1">
    <location>
        <begin position="1"/>
        <end position="20"/>
    </location>
</feature>
<dbReference type="Ensembl" id="ENSSOCT00000000757.1">
    <property type="protein sequence ID" value="ENSSOCP00000000738.1"/>
    <property type="gene ID" value="ENSSOCG00000000598.1"/>
</dbReference>
<protein>
    <submittedName>
        <fullName evidence="2">Uncharacterized protein</fullName>
    </submittedName>
</protein>
<evidence type="ECO:0000313" key="2">
    <source>
        <dbReference type="Ensembl" id="ENSSOCP00000000738.1"/>
    </source>
</evidence>
<evidence type="ECO:0000313" key="3">
    <source>
        <dbReference type="Proteomes" id="UP000694551"/>
    </source>
</evidence>
<evidence type="ECO:0000256" key="1">
    <source>
        <dbReference type="SAM" id="MobiDB-lite"/>
    </source>
</evidence>
<accession>A0A8D0EHG3</accession>